<organism evidence="1 2">
    <name type="scientific">Leptospira perdikensis</name>
    <dbReference type="NCBI Taxonomy" id="2484948"/>
    <lineage>
        <taxon>Bacteria</taxon>
        <taxon>Pseudomonadati</taxon>
        <taxon>Spirochaetota</taxon>
        <taxon>Spirochaetia</taxon>
        <taxon>Leptospirales</taxon>
        <taxon>Leptospiraceae</taxon>
        <taxon>Leptospira</taxon>
    </lineage>
</organism>
<dbReference type="RefSeq" id="WP_135578745.1">
    <property type="nucleotide sequence ID" value="NZ_RQGA01000009.1"/>
</dbReference>
<proteinExistence type="predicted"/>
<sequence length="227" mass="26674">MRQILAFLILLFVKIISQILYRGHYKWLDPIPDDPWKNIRLMVFLNHTSLYELVYSQVLPFRYLWHVAGHFNIPGADITLKRPFVGTFWKLMIPNLSSVSRKKDDTWNTYLHNIRPTDVVMIAPEGRMKRPNGLDKFGKPMTVRAGIADIIETIDDGIMLLCLSGGLHHVQSPGQLFPRPFKNIYMNFSYIDIKTYKEEFPDQLRERKFAIVKDLQKRLERDCPLQN</sequence>
<accession>A0A4R9JJ40</accession>
<keyword evidence="2" id="KW-1185">Reference proteome</keyword>
<name>A0A4R9JJ40_9LEPT</name>
<comment type="caution">
    <text evidence="1">The sequence shown here is derived from an EMBL/GenBank/DDBJ whole genome shotgun (WGS) entry which is preliminary data.</text>
</comment>
<dbReference type="EMBL" id="RQGA01000009">
    <property type="protein sequence ID" value="TGL41012.1"/>
    <property type="molecule type" value="Genomic_DNA"/>
</dbReference>
<gene>
    <name evidence="1" type="ORF">EHQ49_09475</name>
</gene>
<evidence type="ECO:0008006" key="3">
    <source>
        <dbReference type="Google" id="ProtNLM"/>
    </source>
</evidence>
<dbReference type="OrthoDB" id="323962at2"/>
<protein>
    <recommendedName>
        <fullName evidence="3">1-acyl-sn-glycerol-3-phosphate acyltransferase</fullName>
    </recommendedName>
</protein>
<evidence type="ECO:0000313" key="1">
    <source>
        <dbReference type="EMBL" id="TGL41012.1"/>
    </source>
</evidence>
<evidence type="ECO:0000313" key="2">
    <source>
        <dbReference type="Proteomes" id="UP000298125"/>
    </source>
</evidence>
<dbReference type="AlphaFoldDB" id="A0A4R9JJ40"/>
<reference evidence="1" key="1">
    <citation type="journal article" date="2019" name="PLoS Negl. Trop. Dis.">
        <title>Revisiting the worldwide diversity of Leptospira species in the environment.</title>
        <authorList>
            <person name="Vincent A.T."/>
            <person name="Schiettekatte O."/>
            <person name="Bourhy P."/>
            <person name="Veyrier F.J."/>
            <person name="Picardeau M."/>
        </authorList>
    </citation>
    <scope>NUCLEOTIDE SEQUENCE [LARGE SCALE GENOMIC DNA]</scope>
    <source>
        <strain evidence="1">201702692</strain>
    </source>
</reference>
<dbReference type="Proteomes" id="UP000298125">
    <property type="component" value="Unassembled WGS sequence"/>
</dbReference>